<name>A0A1I4UDW9_9HYPH</name>
<reference evidence="2" key="1">
    <citation type="submission" date="2016-10" db="EMBL/GenBank/DDBJ databases">
        <authorList>
            <person name="Varghese N."/>
            <person name="Submissions S."/>
        </authorList>
    </citation>
    <scope>NUCLEOTIDE SEQUENCE [LARGE SCALE GENOMIC DNA]</scope>
    <source>
        <strain evidence="2">BL36</strain>
    </source>
</reference>
<dbReference type="STRING" id="582667.SAMN05192568_10687"/>
<dbReference type="RefSeq" id="WP_092046780.1">
    <property type="nucleotide sequence ID" value="NZ_FOTK01000068.1"/>
</dbReference>
<gene>
    <name evidence="1" type="ORF">SAMN05192568_10687</name>
</gene>
<keyword evidence="2" id="KW-1185">Reference proteome</keyword>
<proteinExistence type="predicted"/>
<evidence type="ECO:0000313" key="1">
    <source>
        <dbReference type="EMBL" id="SFM86933.1"/>
    </source>
</evidence>
<protein>
    <submittedName>
        <fullName evidence="1">Uncharacterized protein</fullName>
    </submittedName>
</protein>
<dbReference type="AlphaFoldDB" id="A0A1I4UDW9"/>
<evidence type="ECO:0000313" key="2">
    <source>
        <dbReference type="Proteomes" id="UP000199048"/>
    </source>
</evidence>
<organism evidence="1 2">
    <name type="scientific">Methylobacterium pseudosasicola</name>
    <dbReference type="NCBI Taxonomy" id="582667"/>
    <lineage>
        <taxon>Bacteria</taxon>
        <taxon>Pseudomonadati</taxon>
        <taxon>Pseudomonadota</taxon>
        <taxon>Alphaproteobacteria</taxon>
        <taxon>Hyphomicrobiales</taxon>
        <taxon>Methylobacteriaceae</taxon>
        <taxon>Methylobacterium</taxon>
    </lineage>
</organism>
<sequence>MYASMPPTSWIAPANDLERAGMVEATLDDGWFAEVRKARRADEGHTAHLRKVCSIGERVVRICFDDPRAPAFGFFAR</sequence>
<dbReference type="Proteomes" id="UP000199048">
    <property type="component" value="Unassembled WGS sequence"/>
</dbReference>
<accession>A0A1I4UDW9</accession>
<dbReference type="EMBL" id="FOTK01000068">
    <property type="protein sequence ID" value="SFM86933.1"/>
    <property type="molecule type" value="Genomic_DNA"/>
</dbReference>